<dbReference type="OrthoDB" id="485032at2"/>
<protein>
    <submittedName>
        <fullName evidence="2">Glyoxalase</fullName>
    </submittedName>
</protein>
<feature type="domain" description="VOC" evidence="1">
    <location>
        <begin position="7"/>
        <end position="122"/>
    </location>
</feature>
<proteinExistence type="predicted"/>
<accession>A0A1E2SIJ9</accession>
<dbReference type="Proteomes" id="UP000094426">
    <property type="component" value="Unassembled WGS sequence"/>
</dbReference>
<gene>
    <name evidence="2" type="ORF">ATY41_04320</name>
</gene>
<comment type="caution">
    <text evidence="2">The sequence shown here is derived from an EMBL/GenBank/DDBJ whole genome shotgun (WGS) entry which is preliminary data.</text>
</comment>
<sequence>MAIADWRIELIILPVSDTDTAKAFYADTLGWEADHDQRVSDSLRFVQVTPPGSACSIAFGEGLTDMVPGTMTGLQIVVPDADAALAHLREKGVDAQGVADFDWGRFVMFADPDGNRWSLQELPPRP</sequence>
<dbReference type="Gene3D" id="3.10.180.10">
    <property type="entry name" value="2,3-Dihydroxybiphenyl 1,2-Dioxygenase, domain 1"/>
    <property type="match status" value="1"/>
</dbReference>
<reference evidence="2 3" key="1">
    <citation type="submission" date="2015-11" db="EMBL/GenBank/DDBJ databases">
        <authorList>
            <person name="Zhang Y."/>
            <person name="Guo Z."/>
        </authorList>
    </citation>
    <scope>NUCLEOTIDE SEQUENCE [LARGE SCALE GENOMIC DNA]</scope>
    <source>
        <strain evidence="3">gdw1</strain>
    </source>
</reference>
<dbReference type="PANTHER" id="PTHR36437">
    <property type="entry name" value="GLYOXALASE/BLEOMYCIN RESISTANCE PROTEIN/DIOXYGENASE"/>
    <property type="match status" value="1"/>
</dbReference>
<dbReference type="InterPro" id="IPR029068">
    <property type="entry name" value="Glyas_Bleomycin-R_OHBP_Dase"/>
</dbReference>
<evidence type="ECO:0000259" key="1">
    <source>
        <dbReference type="PROSITE" id="PS51819"/>
    </source>
</evidence>
<evidence type="ECO:0000313" key="2">
    <source>
        <dbReference type="EMBL" id="ODA89685.1"/>
    </source>
</evidence>
<dbReference type="AlphaFoldDB" id="A0A1E2SIJ9"/>
<organism evidence="2 3">
    <name type="scientific">Leifsonia xyli subsp. xyli</name>
    <dbReference type="NCBI Taxonomy" id="59736"/>
    <lineage>
        <taxon>Bacteria</taxon>
        <taxon>Bacillati</taxon>
        <taxon>Actinomycetota</taxon>
        <taxon>Actinomycetes</taxon>
        <taxon>Micrococcales</taxon>
        <taxon>Microbacteriaceae</taxon>
        <taxon>Leifsonia</taxon>
    </lineage>
</organism>
<dbReference type="Pfam" id="PF00903">
    <property type="entry name" value="Glyoxalase"/>
    <property type="match status" value="1"/>
</dbReference>
<name>A0A1E2SIJ9_LEIXY</name>
<dbReference type="InterPro" id="IPR037523">
    <property type="entry name" value="VOC_core"/>
</dbReference>
<dbReference type="RefSeq" id="WP_011186352.1">
    <property type="nucleotide sequence ID" value="NZ_LNZG01000044.1"/>
</dbReference>
<dbReference type="InterPro" id="IPR004360">
    <property type="entry name" value="Glyas_Fos-R_dOase_dom"/>
</dbReference>
<dbReference type="SUPFAM" id="SSF54593">
    <property type="entry name" value="Glyoxalase/Bleomycin resistance protein/Dihydroxybiphenyl dioxygenase"/>
    <property type="match status" value="1"/>
</dbReference>
<dbReference type="PANTHER" id="PTHR36437:SF2">
    <property type="entry name" value="GLYOXALASE_BLEOMYCIN RESISTANCE PROTEIN_DIOXYGENASE"/>
    <property type="match status" value="1"/>
</dbReference>
<dbReference type="EMBL" id="LNZG01000044">
    <property type="protein sequence ID" value="ODA89685.1"/>
    <property type="molecule type" value="Genomic_DNA"/>
</dbReference>
<dbReference type="OMA" id="WGRFVYF"/>
<dbReference type="PROSITE" id="PS51819">
    <property type="entry name" value="VOC"/>
    <property type="match status" value="1"/>
</dbReference>
<evidence type="ECO:0000313" key="3">
    <source>
        <dbReference type="Proteomes" id="UP000094426"/>
    </source>
</evidence>